<keyword evidence="7" id="KW-0131">Cell cycle</keyword>
<dbReference type="InterPro" id="IPR036138">
    <property type="entry name" value="PBP_dimer_sf"/>
</dbReference>
<dbReference type="Gene3D" id="3.40.710.10">
    <property type="entry name" value="DD-peptidase/beta-lactamase superfamily"/>
    <property type="match status" value="1"/>
</dbReference>
<dbReference type="SUPFAM" id="SSF56519">
    <property type="entry name" value="Penicillin binding protein dimerisation domain"/>
    <property type="match status" value="1"/>
</dbReference>
<feature type="domain" description="Penicillin-binding protein transpeptidase" evidence="5">
    <location>
        <begin position="232"/>
        <end position="517"/>
    </location>
</feature>
<dbReference type="Pfam" id="PF03717">
    <property type="entry name" value="PBP_dimer"/>
    <property type="match status" value="1"/>
</dbReference>
<accession>A0A6J4SYC8</accession>
<feature type="domain" description="Penicillin-binding protein dimerisation" evidence="6">
    <location>
        <begin position="67"/>
        <end position="175"/>
    </location>
</feature>
<evidence type="ECO:0000256" key="1">
    <source>
        <dbReference type="ARBA" id="ARBA00004370"/>
    </source>
</evidence>
<evidence type="ECO:0000259" key="6">
    <source>
        <dbReference type="Pfam" id="PF03717"/>
    </source>
</evidence>
<dbReference type="GO" id="GO:0005886">
    <property type="term" value="C:plasma membrane"/>
    <property type="evidence" value="ECO:0007669"/>
    <property type="project" value="TreeGrafter"/>
</dbReference>
<evidence type="ECO:0000313" key="7">
    <source>
        <dbReference type="EMBL" id="CAA9508406.1"/>
    </source>
</evidence>
<dbReference type="Gene3D" id="3.30.450.330">
    <property type="match status" value="1"/>
</dbReference>
<protein>
    <submittedName>
        <fullName evidence="7">Cell division protein FtsI [Peptidoglycan synthetase]</fullName>
        <ecNumber evidence="7">2.4.1.129</ecNumber>
    </submittedName>
</protein>
<evidence type="ECO:0000256" key="4">
    <source>
        <dbReference type="SAM" id="Phobius"/>
    </source>
</evidence>
<keyword evidence="2" id="KW-0645">Protease</keyword>
<reference evidence="7" key="1">
    <citation type="submission" date="2020-02" db="EMBL/GenBank/DDBJ databases">
        <authorList>
            <person name="Meier V. D."/>
        </authorList>
    </citation>
    <scope>NUCLEOTIDE SEQUENCE</scope>
    <source>
        <strain evidence="7">AVDCRST_MAG39</strain>
    </source>
</reference>
<keyword evidence="4" id="KW-0812">Transmembrane</keyword>
<dbReference type="PANTHER" id="PTHR30627">
    <property type="entry name" value="PEPTIDOGLYCAN D,D-TRANSPEPTIDASE"/>
    <property type="match status" value="1"/>
</dbReference>
<name>A0A6J4SYC8_9SPHN</name>
<dbReference type="GO" id="GO:0008658">
    <property type="term" value="F:penicillin binding"/>
    <property type="evidence" value="ECO:0007669"/>
    <property type="project" value="InterPro"/>
</dbReference>
<dbReference type="EC" id="2.4.1.129" evidence="7"/>
<dbReference type="Pfam" id="PF00905">
    <property type="entry name" value="Transpeptidase"/>
    <property type="match status" value="1"/>
</dbReference>
<organism evidence="7">
    <name type="scientific">uncultured Sphingomonadaceae bacterium</name>
    <dbReference type="NCBI Taxonomy" id="169976"/>
    <lineage>
        <taxon>Bacteria</taxon>
        <taxon>Pseudomonadati</taxon>
        <taxon>Pseudomonadota</taxon>
        <taxon>Alphaproteobacteria</taxon>
        <taxon>Sphingomonadales</taxon>
        <taxon>Sphingomonadaceae</taxon>
        <taxon>environmental samples</taxon>
    </lineage>
</organism>
<dbReference type="GO" id="GO:0071555">
    <property type="term" value="P:cell wall organization"/>
    <property type="evidence" value="ECO:0007669"/>
    <property type="project" value="TreeGrafter"/>
</dbReference>
<feature type="transmembrane region" description="Helical" evidence="4">
    <location>
        <begin position="28"/>
        <end position="51"/>
    </location>
</feature>
<proteinExistence type="predicted"/>
<dbReference type="InterPro" id="IPR001460">
    <property type="entry name" value="PCN-bd_Tpept"/>
</dbReference>
<gene>
    <name evidence="7" type="ORF">AVDCRST_MAG39-1850</name>
</gene>
<keyword evidence="7" id="KW-0132">Cell division</keyword>
<dbReference type="InterPro" id="IPR005311">
    <property type="entry name" value="PBP_dimer"/>
</dbReference>
<evidence type="ECO:0000259" key="5">
    <source>
        <dbReference type="Pfam" id="PF00905"/>
    </source>
</evidence>
<keyword evidence="2" id="KW-0378">Hydrolase</keyword>
<keyword evidence="2" id="KW-0121">Carboxypeptidase</keyword>
<evidence type="ECO:0000256" key="2">
    <source>
        <dbReference type="ARBA" id="ARBA00022645"/>
    </source>
</evidence>
<keyword evidence="3 4" id="KW-0472">Membrane</keyword>
<dbReference type="GO" id="GO:0016757">
    <property type="term" value="F:glycosyltransferase activity"/>
    <property type="evidence" value="ECO:0007669"/>
    <property type="project" value="UniProtKB-KW"/>
</dbReference>
<dbReference type="PANTHER" id="PTHR30627:SF1">
    <property type="entry name" value="PEPTIDOGLYCAN D,D-TRANSPEPTIDASE FTSI"/>
    <property type="match status" value="1"/>
</dbReference>
<keyword evidence="4" id="KW-1133">Transmembrane helix</keyword>
<dbReference type="SUPFAM" id="SSF56601">
    <property type="entry name" value="beta-lactamase/transpeptidase-like"/>
    <property type="match status" value="1"/>
</dbReference>
<comment type="subcellular location">
    <subcellularLocation>
        <location evidence="1">Membrane</location>
    </subcellularLocation>
</comment>
<dbReference type="GO" id="GO:0004180">
    <property type="term" value="F:carboxypeptidase activity"/>
    <property type="evidence" value="ECO:0007669"/>
    <property type="project" value="UniProtKB-KW"/>
</dbReference>
<evidence type="ECO:0000256" key="3">
    <source>
        <dbReference type="ARBA" id="ARBA00023136"/>
    </source>
</evidence>
<sequence>MTALVARPERVRLAGQRHQATVVTHQRLMLIMLLFLGVTAAVVLRIGYLALFSDGAARGGAANALLPARGDIVDRNGQPLARSIDAWTIGVHPAKIIGDREEIAVRLARLMPERSAAEYLEILTSGRTFQFLRRRALPELVAAVNAIGEPGLAFDREPDRLYPQAGLGAHVLGWTDIDGHGAAGMEKVLDAALTDPARRGAPTALAIDSRVQAAMESELAAAMTSLQAIGATGVVLDVRTGELLALASLPAYNPNAAGRFALDTRFNRATMGVYELGSTFKPITVAAAMEAGVIKSLGQRYDAAHAVAVGRFRINDSHPIGRSITIPEMLIHSSNIVTARISDQMGAERMAHAFRQLGFDEPAHVELPEKGRTLWPGDWGRATIMNTGFGHGIAVTPLHLATAYATLVNGGVWRPATLMKLGPDQVPRGRRVYSEETSARMRQMLRLIVTEGTGKKAEAPGYRVGGKTGTAEKPKDGGYARKSLVSTFAAAFPMDDPRYVVIAMLDEPKGNAETFGIATAGWTAAPVVSKVVSRIGPLLGVLPDERRDVDVSDLMPLIWKAKGAR</sequence>
<keyword evidence="7" id="KW-0328">Glycosyltransferase</keyword>
<dbReference type="GO" id="GO:0051301">
    <property type="term" value="P:cell division"/>
    <property type="evidence" value="ECO:0007669"/>
    <property type="project" value="UniProtKB-KW"/>
</dbReference>
<keyword evidence="7" id="KW-0808">Transferase</keyword>
<dbReference type="EMBL" id="CADCVW010000073">
    <property type="protein sequence ID" value="CAA9508406.1"/>
    <property type="molecule type" value="Genomic_DNA"/>
</dbReference>
<dbReference type="InterPro" id="IPR012338">
    <property type="entry name" value="Beta-lactam/transpept-like"/>
</dbReference>
<dbReference type="AlphaFoldDB" id="A0A6J4SYC8"/>
<dbReference type="InterPro" id="IPR050515">
    <property type="entry name" value="Beta-lactam/transpept"/>
</dbReference>
<dbReference type="Gene3D" id="3.90.1310.10">
    <property type="entry name" value="Penicillin-binding protein 2a (Domain 2)"/>
    <property type="match status" value="1"/>
</dbReference>